<proteinExistence type="predicted"/>
<gene>
    <name evidence="1" type="ORF">BH720_035510</name>
</gene>
<evidence type="ECO:0000313" key="2">
    <source>
        <dbReference type="Proteomes" id="UP000095472"/>
    </source>
</evidence>
<protein>
    <submittedName>
        <fullName evidence="1">ATP-binding protein</fullName>
    </submittedName>
</protein>
<name>A0ACD5H283_9CYAN</name>
<keyword evidence="1" id="KW-0067">ATP-binding</keyword>
<dbReference type="Proteomes" id="UP000095472">
    <property type="component" value="Chromosome"/>
</dbReference>
<sequence>MVWVLSIVDQIVKVHRGQIRVSSTVNRGTTFTLEFPLL</sequence>
<dbReference type="EMBL" id="CP182909">
    <property type="protein sequence ID" value="XPM67385.1"/>
    <property type="molecule type" value="Genomic_DNA"/>
</dbReference>
<organism evidence="1 2">
    <name type="scientific">Desertifilum tharense IPPAS B-1220</name>
    <dbReference type="NCBI Taxonomy" id="1781255"/>
    <lineage>
        <taxon>Bacteria</taxon>
        <taxon>Bacillati</taxon>
        <taxon>Cyanobacteriota</taxon>
        <taxon>Cyanophyceae</taxon>
        <taxon>Desertifilales</taxon>
        <taxon>Desertifilaceae</taxon>
        <taxon>Desertifilum</taxon>
    </lineage>
</organism>
<reference evidence="1 2" key="1">
    <citation type="journal article" date="2016" name="Genome Announc.">
        <title>Draft Genome Sequence of the Thermotolerant Cyanobacterium Desertifilum sp. IPPAS B-1220.</title>
        <authorList>
            <person name="Mironov K.S."/>
            <person name="Sinetova M.A."/>
            <person name="Bolatkhan K."/>
            <person name="Zayadan B.K."/>
            <person name="Ustinova V.V."/>
            <person name="Kupriyanova E.V."/>
            <person name="Skrypnik A.N."/>
            <person name="Gogoleva N.E."/>
            <person name="Gogolev Y.V."/>
            <person name="Los D.A."/>
        </authorList>
    </citation>
    <scope>NUCLEOTIDE SEQUENCE [LARGE SCALE GENOMIC DNA]</scope>
    <source>
        <strain evidence="1 2">IPPAS B-1220</strain>
    </source>
</reference>
<keyword evidence="2" id="KW-1185">Reference proteome</keyword>
<evidence type="ECO:0000313" key="1">
    <source>
        <dbReference type="EMBL" id="XPM67385.1"/>
    </source>
</evidence>
<accession>A0ACD5H283</accession>
<keyword evidence="1" id="KW-0547">Nucleotide-binding</keyword>